<feature type="region of interest" description="Disordered" evidence="2">
    <location>
        <begin position="541"/>
        <end position="562"/>
    </location>
</feature>
<dbReference type="CDD" id="cd09917">
    <property type="entry name" value="F-box_SF"/>
    <property type="match status" value="1"/>
</dbReference>
<dbReference type="InterPro" id="IPR001841">
    <property type="entry name" value="Znf_RING"/>
</dbReference>
<name>A0AAD6IQV0_DREDA</name>
<dbReference type="AlphaFoldDB" id="A0AAD6IQV0"/>
<dbReference type="Proteomes" id="UP001221413">
    <property type="component" value="Unassembled WGS sequence"/>
</dbReference>
<keyword evidence="6" id="KW-1185">Reference proteome</keyword>
<dbReference type="PROSITE" id="PS50089">
    <property type="entry name" value="ZF_RING_2"/>
    <property type="match status" value="1"/>
</dbReference>
<dbReference type="GO" id="GO:0008270">
    <property type="term" value="F:zinc ion binding"/>
    <property type="evidence" value="ECO:0007669"/>
    <property type="project" value="UniProtKB-KW"/>
</dbReference>
<evidence type="ECO:0008006" key="7">
    <source>
        <dbReference type="Google" id="ProtNLM"/>
    </source>
</evidence>
<protein>
    <recommendedName>
        <fullName evidence="7">RING-type domain-containing protein</fullName>
    </recommendedName>
</protein>
<dbReference type="Gene3D" id="3.30.40.10">
    <property type="entry name" value="Zinc/RING finger domain, C3HC4 (zinc finger)"/>
    <property type="match status" value="1"/>
</dbReference>
<feature type="compositionally biased region" description="Acidic residues" evidence="2">
    <location>
        <begin position="551"/>
        <end position="562"/>
    </location>
</feature>
<evidence type="ECO:0000259" key="3">
    <source>
        <dbReference type="PROSITE" id="PS50089"/>
    </source>
</evidence>
<accession>A0AAD6IQV0</accession>
<dbReference type="Pfam" id="PF13639">
    <property type="entry name" value="zf-RING_2"/>
    <property type="match status" value="1"/>
</dbReference>
<dbReference type="SUPFAM" id="SSF57850">
    <property type="entry name" value="RING/U-box"/>
    <property type="match status" value="1"/>
</dbReference>
<dbReference type="InterPro" id="IPR001810">
    <property type="entry name" value="F-box_dom"/>
</dbReference>
<dbReference type="EMBL" id="JAQGDS010000014">
    <property type="protein sequence ID" value="KAJ6256174.1"/>
    <property type="molecule type" value="Genomic_DNA"/>
</dbReference>
<sequence>MAFGGFWQHQQDLVRRHYRFEAGYLEFPPKREVPPGWHGPISRPKKRARDVVWWSYSRNGDFETPSATLRTVDKNPEHNDNNEYWLLRLLTTPDPIARAILSYLHVADLNSLKYTCRGFHEALTGTGAWAWMLCRLDFGDESKGAGDAFNGLRRLENRSPLWDNESVASVLTRFNNFSELVSVTLDHTAVNAIGLNWLLKNFPRLTHISMRFCKNLRLHDLHSALEEYSAWDPYGLVRLRETYVDYWGTPEIYMIMYLMLVDMTPLVDVIHVAEKIRFISRMIRSNVFLCQRNHYDDGVIKDDIETYARECPDGSFDKPSTFYPCEVRNVTCSICDTTFTRRFCLKCWPTQICSYCNEFHCANCDLASYAPRKYSGDDHNLPASSTAQKHTYRRPRPDLSHFFSSLSIDPSASSSGSTSTAPPSLEGAVPAVAFTTLAQAWQESLEGHEIIESLIEQLLEEGRSGKEGKGVDQEFLDGLERIPKKELVQADICPICNTPFLLDQYPLVVRLPCHKSHVFDLECISPWLKLHTTCPLDRIDVTKKKTPPPAVEDEEEWDDNYG</sequence>
<evidence type="ECO:0000256" key="2">
    <source>
        <dbReference type="SAM" id="MobiDB-lite"/>
    </source>
</evidence>
<dbReference type="InterPro" id="IPR036047">
    <property type="entry name" value="F-box-like_dom_sf"/>
</dbReference>
<keyword evidence="1" id="KW-0862">Zinc</keyword>
<dbReference type="SUPFAM" id="SSF81383">
    <property type="entry name" value="F-box domain"/>
    <property type="match status" value="1"/>
</dbReference>
<feature type="domain" description="F-box" evidence="4">
    <location>
        <begin position="86"/>
        <end position="132"/>
    </location>
</feature>
<gene>
    <name evidence="5" type="ORF">Dda_9009</name>
</gene>
<proteinExistence type="predicted"/>
<evidence type="ECO:0000256" key="1">
    <source>
        <dbReference type="PROSITE-ProRule" id="PRU00175"/>
    </source>
</evidence>
<evidence type="ECO:0000313" key="5">
    <source>
        <dbReference type="EMBL" id="KAJ6256174.1"/>
    </source>
</evidence>
<dbReference type="PROSITE" id="PS50181">
    <property type="entry name" value="FBOX"/>
    <property type="match status" value="1"/>
</dbReference>
<evidence type="ECO:0000259" key="4">
    <source>
        <dbReference type="PROSITE" id="PS50181"/>
    </source>
</evidence>
<dbReference type="InterPro" id="IPR013083">
    <property type="entry name" value="Znf_RING/FYVE/PHD"/>
</dbReference>
<reference evidence="5" key="1">
    <citation type="submission" date="2023-01" db="EMBL/GenBank/DDBJ databases">
        <title>The chitinases involved in constricting ring structure development in the nematode-trapping fungus Drechslerella dactyloides.</title>
        <authorList>
            <person name="Wang R."/>
            <person name="Zhang L."/>
            <person name="Tang P."/>
            <person name="Li S."/>
            <person name="Liang L."/>
        </authorList>
    </citation>
    <scope>NUCLEOTIDE SEQUENCE</scope>
    <source>
        <strain evidence="5">YMF1.00031</strain>
    </source>
</reference>
<keyword evidence="1" id="KW-0863">Zinc-finger</keyword>
<feature type="domain" description="RING-type" evidence="3">
    <location>
        <begin position="493"/>
        <end position="538"/>
    </location>
</feature>
<keyword evidence="1" id="KW-0479">Metal-binding</keyword>
<evidence type="ECO:0000313" key="6">
    <source>
        <dbReference type="Proteomes" id="UP001221413"/>
    </source>
</evidence>
<organism evidence="5 6">
    <name type="scientific">Drechslerella dactyloides</name>
    <name type="common">Nematode-trapping fungus</name>
    <name type="synonym">Arthrobotrys dactyloides</name>
    <dbReference type="NCBI Taxonomy" id="74499"/>
    <lineage>
        <taxon>Eukaryota</taxon>
        <taxon>Fungi</taxon>
        <taxon>Dikarya</taxon>
        <taxon>Ascomycota</taxon>
        <taxon>Pezizomycotina</taxon>
        <taxon>Orbiliomycetes</taxon>
        <taxon>Orbiliales</taxon>
        <taxon>Orbiliaceae</taxon>
        <taxon>Drechslerella</taxon>
    </lineage>
</organism>
<comment type="caution">
    <text evidence="5">The sequence shown here is derived from an EMBL/GenBank/DDBJ whole genome shotgun (WGS) entry which is preliminary data.</text>
</comment>